<dbReference type="PROSITE" id="PS00588">
    <property type="entry name" value="FLAGELLA_BB_ROD"/>
    <property type="match status" value="1"/>
</dbReference>
<dbReference type="PATRIC" id="fig|667014.3.peg.1858"/>
<comment type="subunit">
    <text evidence="6">The basal body constitutes a major portion of the flagellar organelle and consists of a number of rings mounted on a central rod.</text>
</comment>
<dbReference type="PIRSF" id="PIRSF002889">
    <property type="entry name" value="Rod_FlgB"/>
    <property type="match status" value="1"/>
</dbReference>
<dbReference type="KEGG" id="tid:Thein_1809"/>
<dbReference type="InterPro" id="IPR001444">
    <property type="entry name" value="Flag_bb_rod_N"/>
</dbReference>
<evidence type="ECO:0000256" key="7">
    <source>
        <dbReference type="SAM" id="Coils"/>
    </source>
</evidence>
<keyword evidence="10" id="KW-0966">Cell projection</keyword>
<feature type="region of interest" description="Disordered" evidence="8">
    <location>
        <begin position="61"/>
        <end position="93"/>
    </location>
</feature>
<feature type="domain" description="Flagellar basal body rod protein N-terminal" evidence="9">
    <location>
        <begin position="15"/>
        <end position="40"/>
    </location>
</feature>
<keyword evidence="10" id="KW-0282">Flagellum</keyword>
<dbReference type="InterPro" id="IPR019776">
    <property type="entry name" value="Flagellar_basal_body_rod_CS"/>
</dbReference>
<evidence type="ECO:0000256" key="3">
    <source>
        <dbReference type="ARBA" id="ARBA00014376"/>
    </source>
</evidence>
<dbReference type="PaxDb" id="667014-Thein_1809"/>
<dbReference type="Proteomes" id="UP000006793">
    <property type="component" value="Chromosome"/>
</dbReference>
<dbReference type="PANTHER" id="PTHR30435">
    <property type="entry name" value="FLAGELLAR PROTEIN"/>
    <property type="match status" value="1"/>
</dbReference>
<evidence type="ECO:0000256" key="8">
    <source>
        <dbReference type="SAM" id="MobiDB-lite"/>
    </source>
</evidence>
<dbReference type="RefSeq" id="WP_013908403.1">
    <property type="nucleotide sequence ID" value="NC_015681.1"/>
</dbReference>
<dbReference type="PANTHER" id="PTHR30435:SF12">
    <property type="entry name" value="FLAGELLAR BASAL BODY ROD PROTEIN FLGB"/>
    <property type="match status" value="1"/>
</dbReference>
<proteinExistence type="inferred from homology"/>
<dbReference type="EMBL" id="CP002683">
    <property type="protein sequence ID" value="AEH45664.1"/>
    <property type="molecule type" value="Genomic_DNA"/>
</dbReference>
<name>F8ABX2_THEID</name>
<evidence type="ECO:0000256" key="6">
    <source>
        <dbReference type="PIRNR" id="PIRNR002889"/>
    </source>
</evidence>
<evidence type="ECO:0000259" key="9">
    <source>
        <dbReference type="Pfam" id="PF00460"/>
    </source>
</evidence>
<gene>
    <name evidence="10" type="ordered locus">Thein_1809</name>
</gene>
<sequence>MIGAKLFGKTWQVVSEALKVRLMRHEVIAANIANVDTPGYSRKDIPFEKVMAAYLKGSPPLKTTNPRHIKPGLAPDGGIPLVEEEPPVEGTPNNVSLEQEMAKLSENNLMYQATIQALMKEIELLREAITEGGKR</sequence>
<evidence type="ECO:0000256" key="5">
    <source>
        <dbReference type="ARBA" id="ARBA00024934"/>
    </source>
</evidence>
<feature type="coiled-coil region" evidence="7">
    <location>
        <begin position="94"/>
        <end position="121"/>
    </location>
</feature>
<dbReference type="AlphaFoldDB" id="F8ABX2"/>
<organism evidence="10 11">
    <name type="scientific">Thermodesulfatator indicus (strain DSM 15286 / JCM 11887 / CIR29812)</name>
    <dbReference type="NCBI Taxonomy" id="667014"/>
    <lineage>
        <taxon>Bacteria</taxon>
        <taxon>Pseudomonadati</taxon>
        <taxon>Thermodesulfobacteriota</taxon>
        <taxon>Thermodesulfobacteria</taxon>
        <taxon>Thermodesulfobacteriales</taxon>
        <taxon>Thermodesulfatatoraceae</taxon>
        <taxon>Thermodesulfatator</taxon>
    </lineage>
</organism>
<dbReference type="InterPro" id="IPR006300">
    <property type="entry name" value="FlgB"/>
</dbReference>
<dbReference type="HOGENOM" id="CLU_125463_3_0_0"/>
<evidence type="ECO:0000313" key="11">
    <source>
        <dbReference type="Proteomes" id="UP000006793"/>
    </source>
</evidence>
<accession>F8ABX2</accession>
<dbReference type="GO" id="GO:0071978">
    <property type="term" value="P:bacterial-type flagellum-dependent swarming motility"/>
    <property type="evidence" value="ECO:0007669"/>
    <property type="project" value="TreeGrafter"/>
</dbReference>
<evidence type="ECO:0000256" key="2">
    <source>
        <dbReference type="ARBA" id="ARBA00009677"/>
    </source>
</evidence>
<comment type="function">
    <text evidence="5 6">Structural component of flagellum, the bacterial motility apparatus. Part of the rod structure of flagellar basal body.</text>
</comment>
<dbReference type="GO" id="GO:0030694">
    <property type="term" value="C:bacterial-type flagellum basal body, rod"/>
    <property type="evidence" value="ECO:0007669"/>
    <property type="project" value="InterPro"/>
</dbReference>
<dbReference type="InParanoid" id="F8ABX2"/>
<dbReference type="eggNOG" id="COG1815">
    <property type="taxonomic scope" value="Bacteria"/>
</dbReference>
<evidence type="ECO:0000313" key="10">
    <source>
        <dbReference type="EMBL" id="AEH45664.1"/>
    </source>
</evidence>
<keyword evidence="4 6" id="KW-0975">Bacterial flagellum</keyword>
<dbReference type="Pfam" id="PF00460">
    <property type="entry name" value="Flg_bb_rod"/>
    <property type="match status" value="1"/>
</dbReference>
<comment type="similarity">
    <text evidence="2 6">Belongs to the flagella basal body rod proteins family.</text>
</comment>
<reference evidence="11" key="1">
    <citation type="submission" date="2011-04" db="EMBL/GenBank/DDBJ databases">
        <title>The complete genome of Thermodesulfatator indicus DSM 15286.</title>
        <authorList>
            <person name="Lucas S."/>
            <person name="Copeland A."/>
            <person name="Lapidus A."/>
            <person name="Bruce D."/>
            <person name="Goodwin L."/>
            <person name="Pitluck S."/>
            <person name="Peters L."/>
            <person name="Kyrpides N."/>
            <person name="Mavromatis K."/>
            <person name="Pagani I."/>
            <person name="Ivanova N."/>
            <person name="Saunders L."/>
            <person name="Detter J.C."/>
            <person name="Tapia R."/>
            <person name="Han C."/>
            <person name="Land M."/>
            <person name="Hauser L."/>
            <person name="Markowitz V."/>
            <person name="Cheng J.-F."/>
            <person name="Hugenholtz P."/>
            <person name="Woyke T."/>
            <person name="Wu D."/>
            <person name="Spring S."/>
            <person name="Schroeder M."/>
            <person name="Brambilla E."/>
            <person name="Klenk H.-P."/>
            <person name="Eisen J.A."/>
        </authorList>
    </citation>
    <scope>NUCLEOTIDE SEQUENCE [LARGE SCALE GENOMIC DNA]</scope>
    <source>
        <strain evidence="11">DSM 15286 / JCM 11887 / CIR29812</strain>
    </source>
</reference>
<dbReference type="STRING" id="667014.Thein_1809"/>
<evidence type="ECO:0000256" key="4">
    <source>
        <dbReference type="ARBA" id="ARBA00023143"/>
    </source>
</evidence>
<keyword evidence="11" id="KW-1185">Reference proteome</keyword>
<comment type="subcellular location">
    <subcellularLocation>
        <location evidence="1 6">Bacterial flagellum basal body</location>
    </subcellularLocation>
</comment>
<keyword evidence="7" id="KW-0175">Coiled coil</keyword>
<dbReference type="FunCoup" id="F8ABX2">
    <property type="interactions" value="59"/>
</dbReference>
<keyword evidence="10" id="KW-0969">Cilium</keyword>
<dbReference type="OrthoDB" id="9788334at2"/>
<dbReference type="NCBIfam" id="TIGR01396">
    <property type="entry name" value="FlgB"/>
    <property type="match status" value="1"/>
</dbReference>
<protein>
    <recommendedName>
        <fullName evidence="3 6">Flagellar basal body rod protein FlgB</fullName>
    </recommendedName>
</protein>
<reference evidence="10 11" key="2">
    <citation type="journal article" date="2012" name="Stand. Genomic Sci.">
        <title>Complete genome sequence of the thermophilic sulfate-reducing ocean bacterium Thermodesulfatator indicus type strain (CIR29812(T)).</title>
        <authorList>
            <person name="Anderson I."/>
            <person name="Saunders E."/>
            <person name="Lapidus A."/>
            <person name="Nolan M."/>
            <person name="Lucas S."/>
            <person name="Tice H."/>
            <person name="Del Rio T.G."/>
            <person name="Cheng J.F."/>
            <person name="Han C."/>
            <person name="Tapia R."/>
            <person name="Goodwin L.A."/>
            <person name="Pitluck S."/>
            <person name="Liolios K."/>
            <person name="Mavromatis K."/>
            <person name="Pagani I."/>
            <person name="Ivanova N."/>
            <person name="Mikhailova N."/>
            <person name="Pati A."/>
            <person name="Chen A."/>
            <person name="Palaniappan K."/>
            <person name="Land M."/>
            <person name="Hauser L."/>
            <person name="Jeffries C.D."/>
            <person name="Chang Y.J."/>
            <person name="Brambilla E.M."/>
            <person name="Rohde M."/>
            <person name="Spring S."/>
            <person name="Goker M."/>
            <person name="Detter J.C."/>
            <person name="Woyke T."/>
            <person name="Bristow J."/>
            <person name="Eisen J.A."/>
            <person name="Markowitz V."/>
            <person name="Hugenholtz P."/>
            <person name="Kyrpides N.C."/>
            <person name="Klenk H.P."/>
        </authorList>
    </citation>
    <scope>NUCLEOTIDE SEQUENCE [LARGE SCALE GENOMIC DNA]</scope>
    <source>
        <strain evidence="11">DSM 15286 / JCM 11887 / CIR29812</strain>
    </source>
</reference>
<evidence type="ECO:0000256" key="1">
    <source>
        <dbReference type="ARBA" id="ARBA00004117"/>
    </source>
</evidence>